<dbReference type="NCBIfam" id="TIGR03990">
    <property type="entry name" value="Arch_GlmM"/>
    <property type="match status" value="1"/>
</dbReference>
<dbReference type="PANTHER" id="PTHR42946:SF1">
    <property type="entry name" value="PHOSPHOGLUCOMUTASE (ALPHA-D-GLUCOSE-1,6-BISPHOSPHATE-DEPENDENT)"/>
    <property type="match status" value="1"/>
</dbReference>
<feature type="domain" description="Alpha-D-phosphohexomutase C-terminal" evidence="8">
    <location>
        <begin position="400"/>
        <end position="454"/>
    </location>
</feature>
<dbReference type="EMBL" id="JARJOW010000007">
    <property type="protein sequence ID" value="MDF5691431.1"/>
    <property type="molecule type" value="Genomic_DNA"/>
</dbReference>
<reference evidence="12 13" key="1">
    <citation type="submission" date="2023-03" db="EMBL/GenBank/DDBJ databases">
        <title>Genome sequencing of Aquirufa.</title>
        <authorList>
            <person name="Pitt A."/>
            <person name="Hahn M.W."/>
        </authorList>
    </citation>
    <scope>NUCLEOTIDE SEQUENCE [LARGE SCALE GENOMIC DNA]</scope>
    <source>
        <strain evidence="12 13">WAEICH-18A</strain>
    </source>
</reference>
<dbReference type="PANTHER" id="PTHR42946">
    <property type="entry name" value="PHOSPHOHEXOSE MUTASE"/>
    <property type="match status" value="1"/>
</dbReference>
<dbReference type="InterPro" id="IPR016055">
    <property type="entry name" value="A-D-PHexomutase_a/b/a-I/II/III"/>
</dbReference>
<dbReference type="Proteomes" id="UP001321344">
    <property type="component" value="Unassembled WGS sequence"/>
</dbReference>
<keyword evidence="3" id="KW-0597">Phosphoprotein</keyword>
<comment type="similarity">
    <text evidence="2 7">Belongs to the phosphohexose mutase family.</text>
</comment>
<comment type="cofactor">
    <cofactor evidence="1">
        <name>Mg(2+)</name>
        <dbReference type="ChEBI" id="CHEBI:18420"/>
    </cofactor>
</comment>
<dbReference type="Gene3D" id="3.30.310.50">
    <property type="entry name" value="Alpha-D-phosphohexomutase, C-terminal domain"/>
    <property type="match status" value="1"/>
</dbReference>
<organism evidence="12 13">
    <name type="scientific">Aquirufa aurantiipilula</name>
    <dbReference type="NCBI Taxonomy" id="2696561"/>
    <lineage>
        <taxon>Bacteria</taxon>
        <taxon>Pseudomonadati</taxon>
        <taxon>Bacteroidota</taxon>
        <taxon>Cytophagia</taxon>
        <taxon>Cytophagales</taxon>
        <taxon>Flectobacillaceae</taxon>
        <taxon>Aquirufa</taxon>
    </lineage>
</organism>
<evidence type="ECO:0000259" key="11">
    <source>
        <dbReference type="Pfam" id="PF02880"/>
    </source>
</evidence>
<evidence type="ECO:0000256" key="6">
    <source>
        <dbReference type="ARBA" id="ARBA00023235"/>
    </source>
</evidence>
<sequence>MALIKSISGIRGTIGGKPGEGLSPIDVVTFAAAYGTWLRRNNHPSNSIVLGRDARISGEMVSSLVANTLIGLGWNVLDIGLSTTPTVELAVPWTKAAGGIIITASHNPAQWNALKLLNSDGEFISDADGKALLQIAEQQDFQFSEVFQLGKITQDDTFLDQHIQHVLDLPWVDVNAIVQSKFRILVDAVNSTGGIVVPHLLKALGAAHVDVIFGEPTGHFAHNPEPLPENLTDMIAKMKSGNYDLGIVVDPDVDRLCFINEDGTPFGEEYTLVAVADYVLSKQIGNTVSNLSSTRALRDVTESKGGHYFAAAVGEVNVVNQMKAQKAIIGGEGNGGVIFPESHYGRDALVGIGLFLTHLANSGMKISALRASYPAYVISKNKIELSAKLNVDLILDSIAKAYQEYNVNTIDGVKIDFPEGWVHLRKSNTEPIIRIYAEASTEEQANTFAQQIMNAIEKIAQS</sequence>
<evidence type="ECO:0000256" key="5">
    <source>
        <dbReference type="ARBA" id="ARBA00022842"/>
    </source>
</evidence>
<dbReference type="PRINTS" id="PR00509">
    <property type="entry name" value="PGMPMM"/>
</dbReference>
<dbReference type="SUPFAM" id="SSF53738">
    <property type="entry name" value="Phosphoglucomutase, first 3 domains"/>
    <property type="match status" value="3"/>
</dbReference>
<name>A0ABT6BLS9_9BACT</name>
<gene>
    <name evidence="12" type="primary">glmM</name>
    <name evidence="12" type="ORF">PQG43_11195</name>
</gene>
<dbReference type="PROSITE" id="PS00710">
    <property type="entry name" value="PGM_PMM"/>
    <property type="match status" value="1"/>
</dbReference>
<keyword evidence="13" id="KW-1185">Reference proteome</keyword>
<dbReference type="InterPro" id="IPR024086">
    <property type="entry name" value="GlmM_arc-type"/>
</dbReference>
<evidence type="ECO:0000313" key="12">
    <source>
        <dbReference type="EMBL" id="MDF5691431.1"/>
    </source>
</evidence>
<dbReference type="InterPro" id="IPR036900">
    <property type="entry name" value="A-D-PHexomutase_C_sf"/>
</dbReference>
<comment type="caution">
    <text evidence="12">The sequence shown here is derived from an EMBL/GenBank/DDBJ whole genome shotgun (WGS) entry which is preliminary data.</text>
</comment>
<dbReference type="InterPro" id="IPR005845">
    <property type="entry name" value="A-D-PHexomutase_a/b/a-II"/>
</dbReference>
<evidence type="ECO:0000256" key="7">
    <source>
        <dbReference type="RuleBase" id="RU004326"/>
    </source>
</evidence>
<dbReference type="Pfam" id="PF02878">
    <property type="entry name" value="PGM_PMM_I"/>
    <property type="match status" value="1"/>
</dbReference>
<dbReference type="InterPro" id="IPR050060">
    <property type="entry name" value="Phosphoglucosamine_mutase"/>
</dbReference>
<dbReference type="RefSeq" id="WP_223142705.1">
    <property type="nucleotide sequence ID" value="NZ_CBCSDE010000002.1"/>
</dbReference>
<evidence type="ECO:0000256" key="3">
    <source>
        <dbReference type="ARBA" id="ARBA00022553"/>
    </source>
</evidence>
<dbReference type="EC" id="5.4.2.10" evidence="12"/>
<feature type="domain" description="Alpha-D-phosphohexomutase alpha/beta/alpha" evidence="9">
    <location>
        <begin position="8"/>
        <end position="142"/>
    </location>
</feature>
<dbReference type="Pfam" id="PF02880">
    <property type="entry name" value="PGM_PMM_III"/>
    <property type="match status" value="1"/>
</dbReference>
<dbReference type="Pfam" id="PF02879">
    <property type="entry name" value="PGM_PMM_II"/>
    <property type="match status" value="1"/>
</dbReference>
<protein>
    <submittedName>
        <fullName evidence="12">Phosphoglucosamine mutase</fullName>
        <ecNumber evidence="12">5.4.2.10</ecNumber>
    </submittedName>
</protein>
<dbReference type="Pfam" id="PF00408">
    <property type="entry name" value="PGM_PMM_IV"/>
    <property type="match status" value="1"/>
</dbReference>
<accession>A0ABT6BLS9</accession>
<evidence type="ECO:0000259" key="8">
    <source>
        <dbReference type="Pfam" id="PF00408"/>
    </source>
</evidence>
<evidence type="ECO:0000313" key="13">
    <source>
        <dbReference type="Proteomes" id="UP001321344"/>
    </source>
</evidence>
<evidence type="ECO:0000256" key="4">
    <source>
        <dbReference type="ARBA" id="ARBA00022723"/>
    </source>
</evidence>
<dbReference type="Gene3D" id="3.40.120.10">
    <property type="entry name" value="Alpha-D-Glucose-1,6-Bisphosphate, subunit A, domain 3"/>
    <property type="match status" value="3"/>
</dbReference>
<dbReference type="InterPro" id="IPR005846">
    <property type="entry name" value="A-D-PHexomutase_a/b/a-III"/>
</dbReference>
<keyword evidence="6 12" id="KW-0413">Isomerase</keyword>
<keyword evidence="5 7" id="KW-0460">Magnesium</keyword>
<evidence type="ECO:0000256" key="1">
    <source>
        <dbReference type="ARBA" id="ARBA00001946"/>
    </source>
</evidence>
<dbReference type="InterPro" id="IPR016066">
    <property type="entry name" value="A-D-PHexomutase_CS"/>
</dbReference>
<feature type="domain" description="Alpha-D-phosphohexomutase alpha/beta/alpha" evidence="10">
    <location>
        <begin position="162"/>
        <end position="263"/>
    </location>
</feature>
<feature type="domain" description="Alpha-D-phosphohexomutase alpha/beta/alpha" evidence="11">
    <location>
        <begin position="270"/>
        <end position="374"/>
    </location>
</feature>
<dbReference type="InterPro" id="IPR005844">
    <property type="entry name" value="A-D-PHexomutase_a/b/a-I"/>
</dbReference>
<dbReference type="InterPro" id="IPR005843">
    <property type="entry name" value="A-D-PHexomutase_C"/>
</dbReference>
<evidence type="ECO:0000259" key="10">
    <source>
        <dbReference type="Pfam" id="PF02879"/>
    </source>
</evidence>
<evidence type="ECO:0000256" key="2">
    <source>
        <dbReference type="ARBA" id="ARBA00010231"/>
    </source>
</evidence>
<dbReference type="SUPFAM" id="SSF55957">
    <property type="entry name" value="Phosphoglucomutase, C-terminal domain"/>
    <property type="match status" value="1"/>
</dbReference>
<dbReference type="GO" id="GO:0008966">
    <property type="term" value="F:phosphoglucosamine mutase activity"/>
    <property type="evidence" value="ECO:0007669"/>
    <property type="project" value="UniProtKB-EC"/>
</dbReference>
<keyword evidence="4 7" id="KW-0479">Metal-binding</keyword>
<dbReference type="InterPro" id="IPR005841">
    <property type="entry name" value="Alpha-D-phosphohexomutase_SF"/>
</dbReference>
<proteinExistence type="inferred from homology"/>
<evidence type="ECO:0000259" key="9">
    <source>
        <dbReference type="Pfam" id="PF02878"/>
    </source>
</evidence>